<reference evidence="3 4" key="1">
    <citation type="submission" date="2018-08" db="EMBL/GenBank/DDBJ databases">
        <title>Chitinophagaceae sp. K23C18032701, a novel bacterium isolated from forest soil.</title>
        <authorList>
            <person name="Wang C."/>
        </authorList>
    </citation>
    <scope>NUCLEOTIDE SEQUENCE [LARGE SCALE GENOMIC DNA]</scope>
    <source>
        <strain evidence="3 4">K23C18032701</strain>
    </source>
</reference>
<dbReference type="SUPFAM" id="SSF52172">
    <property type="entry name" value="CheY-like"/>
    <property type="match status" value="1"/>
</dbReference>
<dbReference type="PANTHER" id="PTHR44520:SF2">
    <property type="entry name" value="RESPONSE REGULATOR RCP1"/>
    <property type="match status" value="1"/>
</dbReference>
<dbReference type="InterPro" id="IPR001789">
    <property type="entry name" value="Sig_transdc_resp-reg_receiver"/>
</dbReference>
<comment type="caution">
    <text evidence="3">The sequence shown here is derived from an EMBL/GenBank/DDBJ whole genome shotgun (WGS) entry which is preliminary data.</text>
</comment>
<dbReference type="SMART" id="SM00448">
    <property type="entry name" value="REC"/>
    <property type="match status" value="1"/>
</dbReference>
<accession>A0A3E1NGX7</accession>
<dbReference type="AlphaFoldDB" id="A0A3E1NGX7"/>
<organism evidence="3 4">
    <name type="scientific">Deminuibacter soli</name>
    <dbReference type="NCBI Taxonomy" id="2291815"/>
    <lineage>
        <taxon>Bacteria</taxon>
        <taxon>Pseudomonadati</taxon>
        <taxon>Bacteroidota</taxon>
        <taxon>Chitinophagia</taxon>
        <taxon>Chitinophagales</taxon>
        <taxon>Chitinophagaceae</taxon>
        <taxon>Deminuibacter</taxon>
    </lineage>
</organism>
<keyword evidence="1" id="KW-0597">Phosphoprotein</keyword>
<feature type="domain" description="Response regulatory" evidence="2">
    <location>
        <begin position="2"/>
        <end position="121"/>
    </location>
</feature>
<proteinExistence type="predicted"/>
<dbReference type="Gene3D" id="3.40.50.2300">
    <property type="match status" value="1"/>
</dbReference>
<evidence type="ECO:0000256" key="1">
    <source>
        <dbReference type="PROSITE-ProRule" id="PRU00169"/>
    </source>
</evidence>
<sequence length="124" mass="13883">MLCLVIDDDMDDQEIFELAIRETGKNCSCLFAGSGEEGLQLLEQEPLPDYIFLDLNMPRVNGLQCLEAIRRKDNLQRVPVIIYSTSSQQVYINKAMLLGATAFITKPSSIAGLSGLLNHFFDRL</sequence>
<gene>
    <name evidence="3" type="ORF">DXN05_17195</name>
</gene>
<evidence type="ECO:0000313" key="3">
    <source>
        <dbReference type="EMBL" id="RFM27193.1"/>
    </source>
</evidence>
<protein>
    <submittedName>
        <fullName evidence="3">Response regulator</fullName>
    </submittedName>
</protein>
<dbReference type="PANTHER" id="PTHR44520">
    <property type="entry name" value="RESPONSE REGULATOR RCP1-RELATED"/>
    <property type="match status" value="1"/>
</dbReference>
<keyword evidence="4" id="KW-1185">Reference proteome</keyword>
<dbReference type="Proteomes" id="UP000261284">
    <property type="component" value="Unassembled WGS sequence"/>
</dbReference>
<dbReference type="PROSITE" id="PS50110">
    <property type="entry name" value="RESPONSE_REGULATORY"/>
    <property type="match status" value="1"/>
</dbReference>
<evidence type="ECO:0000259" key="2">
    <source>
        <dbReference type="PROSITE" id="PS50110"/>
    </source>
</evidence>
<dbReference type="OrthoDB" id="7631574at2"/>
<dbReference type="GO" id="GO:0000160">
    <property type="term" value="P:phosphorelay signal transduction system"/>
    <property type="evidence" value="ECO:0007669"/>
    <property type="project" value="InterPro"/>
</dbReference>
<dbReference type="InterPro" id="IPR011006">
    <property type="entry name" value="CheY-like_superfamily"/>
</dbReference>
<evidence type="ECO:0000313" key="4">
    <source>
        <dbReference type="Proteomes" id="UP000261284"/>
    </source>
</evidence>
<dbReference type="InterPro" id="IPR052893">
    <property type="entry name" value="TCS_response_regulator"/>
</dbReference>
<dbReference type="EMBL" id="QTJU01000006">
    <property type="protein sequence ID" value="RFM27193.1"/>
    <property type="molecule type" value="Genomic_DNA"/>
</dbReference>
<feature type="modified residue" description="4-aspartylphosphate" evidence="1">
    <location>
        <position position="54"/>
    </location>
</feature>
<name>A0A3E1NGX7_9BACT</name>
<dbReference type="RefSeq" id="WP_116848496.1">
    <property type="nucleotide sequence ID" value="NZ_QTJU01000006.1"/>
</dbReference>
<dbReference type="Pfam" id="PF00072">
    <property type="entry name" value="Response_reg"/>
    <property type="match status" value="1"/>
</dbReference>